<reference evidence="1" key="1">
    <citation type="submission" date="2019-12" db="EMBL/GenBank/DDBJ databases">
        <title>Genome sequencing and annotation of Brassica cretica.</title>
        <authorList>
            <person name="Studholme D.J."/>
            <person name="Sarris P."/>
        </authorList>
    </citation>
    <scope>NUCLEOTIDE SEQUENCE</scope>
    <source>
        <strain evidence="1">PFS-109/04</strain>
        <tissue evidence="1">Leaf</tissue>
    </source>
</reference>
<proteinExistence type="predicted"/>
<sequence>MSEQVEMLLPPLCLSGLSLVSPGVPVFVYLLSDRESQKRGGLRLCSDYYDQDGETRRVTDAWDAGLRKWRGRERHVLEDG</sequence>
<gene>
    <name evidence="1" type="ORF">F2Q69_00008930</name>
</gene>
<dbReference type="EMBL" id="QGKX02001521">
    <property type="protein sequence ID" value="KAF3507066.1"/>
    <property type="molecule type" value="Genomic_DNA"/>
</dbReference>
<comment type="caution">
    <text evidence="1">The sequence shown here is derived from an EMBL/GenBank/DDBJ whole genome shotgun (WGS) entry which is preliminary data.</text>
</comment>
<organism evidence="1 2">
    <name type="scientific">Brassica cretica</name>
    <name type="common">Mustard</name>
    <dbReference type="NCBI Taxonomy" id="69181"/>
    <lineage>
        <taxon>Eukaryota</taxon>
        <taxon>Viridiplantae</taxon>
        <taxon>Streptophyta</taxon>
        <taxon>Embryophyta</taxon>
        <taxon>Tracheophyta</taxon>
        <taxon>Spermatophyta</taxon>
        <taxon>Magnoliopsida</taxon>
        <taxon>eudicotyledons</taxon>
        <taxon>Gunneridae</taxon>
        <taxon>Pentapetalae</taxon>
        <taxon>rosids</taxon>
        <taxon>malvids</taxon>
        <taxon>Brassicales</taxon>
        <taxon>Brassicaceae</taxon>
        <taxon>Brassiceae</taxon>
        <taxon>Brassica</taxon>
    </lineage>
</organism>
<dbReference type="Proteomes" id="UP000712600">
    <property type="component" value="Unassembled WGS sequence"/>
</dbReference>
<evidence type="ECO:0000313" key="2">
    <source>
        <dbReference type="Proteomes" id="UP000712600"/>
    </source>
</evidence>
<name>A0A8S9NTK8_BRACR</name>
<evidence type="ECO:0000313" key="1">
    <source>
        <dbReference type="EMBL" id="KAF3507066.1"/>
    </source>
</evidence>
<protein>
    <submittedName>
        <fullName evidence="1">Uncharacterized protein</fullName>
    </submittedName>
</protein>
<accession>A0A8S9NTK8</accession>
<dbReference type="AlphaFoldDB" id="A0A8S9NTK8"/>